<feature type="compositionally biased region" description="Basic residues" evidence="1">
    <location>
        <begin position="1"/>
        <end position="10"/>
    </location>
</feature>
<evidence type="ECO:0000313" key="2">
    <source>
        <dbReference type="EMBL" id="KYP75518.1"/>
    </source>
</evidence>
<feature type="region of interest" description="Disordered" evidence="1">
    <location>
        <begin position="1"/>
        <end position="36"/>
    </location>
</feature>
<protein>
    <submittedName>
        <fullName evidence="2">Uncharacterized protein C3orf26 isogeny</fullName>
    </submittedName>
</protein>
<sequence>MAIEKAKRKSNSNSEGVRREKKKKKTKKHEEEEAIDASESAQLNFLQSAMGIQLSSLELESLKDRCILEADSDVEMLGKNIKAAFGASWKEVLCEGQGKVDAGSPAVLILTSSALRCIHLLRGFRSMTKQCHAAKLFSKHMKLQEQIALLKNRVNIASGTPSRIKKLMDAEALGLSRLQVLVLDLHPDVKGYSLFTLPQVRDEFWELFKNYFYQPMIQGDLRICLYGYQEAARLKGKHKKGDTIPDT</sequence>
<dbReference type="Pfam" id="PF14617">
    <property type="entry name" value="CMS1"/>
    <property type="match status" value="1"/>
</dbReference>
<dbReference type="AlphaFoldDB" id="A0A151U8B5"/>
<evidence type="ECO:0000256" key="1">
    <source>
        <dbReference type="SAM" id="MobiDB-lite"/>
    </source>
</evidence>
<dbReference type="Gramene" id="C.cajan_08014.t">
    <property type="protein sequence ID" value="C.cajan_08014.t"/>
    <property type="gene ID" value="C.cajan_08014"/>
</dbReference>
<dbReference type="GO" id="GO:0030686">
    <property type="term" value="C:90S preribosome"/>
    <property type="evidence" value="ECO:0007669"/>
    <property type="project" value="TreeGrafter"/>
</dbReference>
<dbReference type="InterPro" id="IPR027417">
    <property type="entry name" value="P-loop_NTPase"/>
</dbReference>
<proteinExistence type="predicted"/>
<dbReference type="PANTHER" id="PTHR24030">
    <property type="entry name" value="PROTEIN CMSS1"/>
    <property type="match status" value="1"/>
</dbReference>
<accession>A0A151U8B5</accession>
<keyword evidence="3" id="KW-1185">Reference proteome</keyword>
<dbReference type="Gene3D" id="3.40.50.300">
    <property type="entry name" value="P-loop containing nucleotide triphosphate hydrolases"/>
    <property type="match status" value="1"/>
</dbReference>
<reference evidence="2 3" key="1">
    <citation type="journal article" date="2012" name="Nat. Biotechnol.">
        <title>Draft genome sequence of pigeonpea (Cajanus cajan), an orphan legume crop of resource-poor farmers.</title>
        <authorList>
            <person name="Varshney R.K."/>
            <person name="Chen W."/>
            <person name="Li Y."/>
            <person name="Bharti A.K."/>
            <person name="Saxena R.K."/>
            <person name="Schlueter J.A."/>
            <person name="Donoghue M.T."/>
            <person name="Azam S."/>
            <person name="Fan G."/>
            <person name="Whaley A.M."/>
            <person name="Farmer A.D."/>
            <person name="Sheridan J."/>
            <person name="Iwata A."/>
            <person name="Tuteja R."/>
            <person name="Penmetsa R.V."/>
            <person name="Wu W."/>
            <person name="Upadhyaya H.D."/>
            <person name="Yang S.P."/>
            <person name="Shah T."/>
            <person name="Saxena K.B."/>
            <person name="Michael T."/>
            <person name="McCombie W.R."/>
            <person name="Yang B."/>
            <person name="Zhang G."/>
            <person name="Yang H."/>
            <person name="Wang J."/>
            <person name="Spillane C."/>
            <person name="Cook D.R."/>
            <person name="May G.D."/>
            <person name="Xu X."/>
            <person name="Jackson S.A."/>
        </authorList>
    </citation>
    <scope>NUCLEOTIDE SEQUENCE [LARGE SCALE GENOMIC DNA]</scope>
    <source>
        <strain evidence="3">cv. Asha</strain>
    </source>
</reference>
<name>A0A151U8B5_CAJCA</name>
<dbReference type="InterPro" id="IPR032704">
    <property type="entry name" value="Cms1"/>
</dbReference>
<dbReference type="PANTHER" id="PTHR24030:SF0">
    <property type="entry name" value="PROTEIN CMSS1"/>
    <property type="match status" value="1"/>
</dbReference>
<dbReference type="GO" id="GO:0005634">
    <property type="term" value="C:nucleus"/>
    <property type="evidence" value="ECO:0007669"/>
    <property type="project" value="TreeGrafter"/>
</dbReference>
<gene>
    <name evidence="2" type="ORF">KK1_008257</name>
</gene>
<dbReference type="STRING" id="3821.A0A151U8B5"/>
<dbReference type="Proteomes" id="UP000075243">
    <property type="component" value="Chromosome 2"/>
</dbReference>
<dbReference type="OMA" id="FWDLFKN"/>
<evidence type="ECO:0000313" key="3">
    <source>
        <dbReference type="Proteomes" id="UP000075243"/>
    </source>
</evidence>
<dbReference type="EMBL" id="CM003604">
    <property type="protein sequence ID" value="KYP75518.1"/>
    <property type="molecule type" value="Genomic_DNA"/>
</dbReference>
<organism evidence="2 3">
    <name type="scientific">Cajanus cajan</name>
    <name type="common">Pigeon pea</name>
    <name type="synonym">Cajanus indicus</name>
    <dbReference type="NCBI Taxonomy" id="3821"/>
    <lineage>
        <taxon>Eukaryota</taxon>
        <taxon>Viridiplantae</taxon>
        <taxon>Streptophyta</taxon>
        <taxon>Embryophyta</taxon>
        <taxon>Tracheophyta</taxon>
        <taxon>Spermatophyta</taxon>
        <taxon>Magnoliopsida</taxon>
        <taxon>eudicotyledons</taxon>
        <taxon>Gunneridae</taxon>
        <taxon>Pentapetalae</taxon>
        <taxon>rosids</taxon>
        <taxon>fabids</taxon>
        <taxon>Fabales</taxon>
        <taxon>Fabaceae</taxon>
        <taxon>Papilionoideae</taxon>
        <taxon>50 kb inversion clade</taxon>
        <taxon>NPAAA clade</taxon>
        <taxon>indigoferoid/millettioid clade</taxon>
        <taxon>Phaseoleae</taxon>
        <taxon>Cajanus</taxon>
    </lineage>
</organism>